<feature type="compositionally biased region" description="Low complexity" evidence="1">
    <location>
        <begin position="30"/>
        <end position="62"/>
    </location>
</feature>
<comment type="caution">
    <text evidence="3">The sequence shown here is derived from an EMBL/GenBank/DDBJ whole genome shotgun (WGS) entry which is preliminary data.</text>
</comment>
<feature type="compositionally biased region" description="Low complexity" evidence="1">
    <location>
        <begin position="107"/>
        <end position="118"/>
    </location>
</feature>
<feature type="chain" id="PRO_5034965539" evidence="2">
    <location>
        <begin position="22"/>
        <end position="267"/>
    </location>
</feature>
<feature type="compositionally biased region" description="Polar residues" evidence="1">
    <location>
        <begin position="119"/>
        <end position="150"/>
    </location>
</feature>
<feature type="region of interest" description="Disordered" evidence="1">
    <location>
        <begin position="17"/>
        <end position="167"/>
    </location>
</feature>
<feature type="compositionally biased region" description="Polar residues" evidence="1">
    <location>
        <begin position="63"/>
        <end position="81"/>
    </location>
</feature>
<reference evidence="3" key="1">
    <citation type="submission" date="2020-09" db="EMBL/GenBank/DDBJ databases">
        <title>Comparative genome analyses of four rice-infecting Rhizoctonia solani isolates reveal extensive enrichment of homogalacturonan modification genes.</title>
        <authorList>
            <person name="Lee D.-Y."/>
            <person name="Jeon J."/>
            <person name="Kim K.-T."/>
            <person name="Cheong K."/>
            <person name="Song H."/>
            <person name="Choi G."/>
            <person name="Ko J."/>
            <person name="Opiyo S.O."/>
            <person name="Zuo S."/>
            <person name="Madhav S."/>
            <person name="Lee Y.-H."/>
            <person name="Wang G.-L."/>
        </authorList>
    </citation>
    <scope>NUCLEOTIDE SEQUENCE</scope>
    <source>
        <strain evidence="3">AG1-IA YN-7</strain>
    </source>
</reference>
<accession>A0A8H7H9S2</accession>
<organism evidence="3 4">
    <name type="scientific">Rhizoctonia solani</name>
    <dbReference type="NCBI Taxonomy" id="456999"/>
    <lineage>
        <taxon>Eukaryota</taxon>
        <taxon>Fungi</taxon>
        <taxon>Dikarya</taxon>
        <taxon>Basidiomycota</taxon>
        <taxon>Agaricomycotina</taxon>
        <taxon>Agaricomycetes</taxon>
        <taxon>Cantharellales</taxon>
        <taxon>Ceratobasidiaceae</taxon>
        <taxon>Rhizoctonia</taxon>
    </lineage>
</organism>
<name>A0A8H7H9S2_9AGAM</name>
<dbReference type="AlphaFoldDB" id="A0A8H7H9S2"/>
<feature type="compositionally biased region" description="Low complexity" evidence="1">
    <location>
        <begin position="151"/>
        <end position="167"/>
    </location>
</feature>
<evidence type="ECO:0000256" key="1">
    <source>
        <dbReference type="SAM" id="MobiDB-lite"/>
    </source>
</evidence>
<feature type="compositionally biased region" description="Low complexity" evidence="1">
    <location>
        <begin position="82"/>
        <end position="100"/>
    </location>
</feature>
<dbReference type="Proteomes" id="UP000650582">
    <property type="component" value="Unassembled WGS sequence"/>
</dbReference>
<dbReference type="EMBL" id="JACYCC010000037">
    <property type="protein sequence ID" value="KAF8680043.1"/>
    <property type="molecule type" value="Genomic_DNA"/>
</dbReference>
<evidence type="ECO:0000313" key="3">
    <source>
        <dbReference type="EMBL" id="KAF8680043.1"/>
    </source>
</evidence>
<proteinExistence type="predicted"/>
<evidence type="ECO:0000256" key="2">
    <source>
        <dbReference type="SAM" id="SignalP"/>
    </source>
</evidence>
<keyword evidence="2" id="KW-0732">Signal</keyword>
<protein>
    <submittedName>
        <fullName evidence="3">Uncharacterized protein</fullName>
    </submittedName>
</protein>
<evidence type="ECO:0000313" key="4">
    <source>
        <dbReference type="Proteomes" id="UP000650582"/>
    </source>
</evidence>
<gene>
    <name evidence="3" type="ORF">RHS04_03943</name>
</gene>
<feature type="signal peptide" evidence="2">
    <location>
        <begin position="1"/>
        <end position="21"/>
    </location>
</feature>
<sequence>MVSLRLAVGLDLALTSQPTSTTVPTAPGRTASPSSTTSVSALTSIGSGSSLSTTPSSATSTTQFTLTQNLADPTNTTSRTISSATPWASSSLSRSLTSSSNLGTAPTLSSSTRDSTTSQQHGVSAGADTTSLASISSHELPLTSHSSQSMTLTTTDDPVPTATAAPGTTENYNHRLIINLGDCAGFTTPRLSLIAGEMSDLVPIGDGRFEIGLKADPQNSVFGLIVSLKDEGVRCGSEDYACGMHGDRHRLWSNIRTDYECAHGRRL</sequence>